<dbReference type="Proteomes" id="UP000219559">
    <property type="component" value="Unassembled WGS sequence"/>
</dbReference>
<dbReference type="AlphaFoldDB" id="A0A2A4G456"/>
<comment type="caution">
    <text evidence="2">The sequence shown here is derived from an EMBL/GenBank/DDBJ whole genome shotgun (WGS) entry which is preliminary data.</text>
</comment>
<feature type="transmembrane region" description="Helical" evidence="1">
    <location>
        <begin position="92"/>
        <end position="111"/>
    </location>
</feature>
<keyword evidence="1" id="KW-1133">Transmembrane helix</keyword>
<evidence type="ECO:0000313" key="3">
    <source>
        <dbReference type="Proteomes" id="UP000219559"/>
    </source>
</evidence>
<evidence type="ECO:0000313" key="2">
    <source>
        <dbReference type="EMBL" id="PCE62758.1"/>
    </source>
</evidence>
<evidence type="ECO:0000256" key="1">
    <source>
        <dbReference type="SAM" id="Phobius"/>
    </source>
</evidence>
<keyword evidence="1" id="KW-0812">Transmembrane</keyword>
<accession>A0A2A4G456</accession>
<sequence>MGKLEDILIREGSITNNCPECYNQELRVRFFQKQSQNLFFHSISKSTHYSMDCLKCGSQLYPVSWTDDIERSFNYYQKTVVAQKAKVKPRTAFYVLVLVLLLLSGGLAYYFDVFA</sequence>
<organism evidence="2 3">
    <name type="scientific">Sediminicola luteus</name>
    <dbReference type="NCBI Taxonomy" id="319238"/>
    <lineage>
        <taxon>Bacteria</taxon>
        <taxon>Pseudomonadati</taxon>
        <taxon>Bacteroidota</taxon>
        <taxon>Flavobacteriia</taxon>
        <taxon>Flavobacteriales</taxon>
        <taxon>Flavobacteriaceae</taxon>
        <taxon>Sediminicola</taxon>
    </lineage>
</organism>
<proteinExistence type="predicted"/>
<gene>
    <name evidence="2" type="ORF">B7P33_15835</name>
</gene>
<name>A0A2A4G456_9FLAO</name>
<reference evidence="2 3" key="1">
    <citation type="submission" date="2017-04" db="EMBL/GenBank/DDBJ databases">
        <title>A new member of the family Flavobacteriaceae isolated from ascidians.</title>
        <authorList>
            <person name="Chen L."/>
        </authorList>
    </citation>
    <scope>NUCLEOTIDE SEQUENCE [LARGE SCALE GENOMIC DNA]</scope>
    <source>
        <strain evidence="2 3">HQA918</strain>
    </source>
</reference>
<dbReference type="EMBL" id="NBWU01000007">
    <property type="protein sequence ID" value="PCE62758.1"/>
    <property type="molecule type" value="Genomic_DNA"/>
</dbReference>
<keyword evidence="1" id="KW-0472">Membrane</keyword>
<keyword evidence="3" id="KW-1185">Reference proteome</keyword>
<protein>
    <submittedName>
        <fullName evidence="2">Uncharacterized protein</fullName>
    </submittedName>
</protein>
<dbReference type="OrthoDB" id="1139350at2"/>
<dbReference type="RefSeq" id="WP_097440868.1">
    <property type="nucleotide sequence ID" value="NZ_KZ300477.1"/>
</dbReference>